<dbReference type="InterPro" id="IPR050365">
    <property type="entry name" value="TIM50"/>
</dbReference>
<dbReference type="InterPro" id="IPR004274">
    <property type="entry name" value="FCP1_dom"/>
</dbReference>
<dbReference type="Pfam" id="PF03031">
    <property type="entry name" value="NIF"/>
    <property type="match status" value="1"/>
</dbReference>
<dbReference type="PROSITE" id="PS50969">
    <property type="entry name" value="FCP1"/>
    <property type="match status" value="1"/>
</dbReference>
<dbReference type="SMART" id="SM00577">
    <property type="entry name" value="CPDc"/>
    <property type="match status" value="1"/>
</dbReference>
<proteinExistence type="predicted"/>
<name>A0A6C0J4J4_9ZZZZ</name>
<dbReference type="InterPro" id="IPR036412">
    <property type="entry name" value="HAD-like_sf"/>
</dbReference>
<dbReference type="Gene3D" id="3.40.50.1000">
    <property type="entry name" value="HAD superfamily/HAD-like"/>
    <property type="match status" value="1"/>
</dbReference>
<feature type="domain" description="FCP1 homology" evidence="1">
    <location>
        <begin position="2"/>
        <end position="174"/>
    </location>
</feature>
<accession>A0A6C0J4J4</accession>
<reference evidence="2" key="1">
    <citation type="journal article" date="2020" name="Nature">
        <title>Giant virus diversity and host interactions through global metagenomics.</title>
        <authorList>
            <person name="Schulz F."/>
            <person name="Roux S."/>
            <person name="Paez-Espino D."/>
            <person name="Jungbluth S."/>
            <person name="Walsh D.A."/>
            <person name="Denef V.J."/>
            <person name="McMahon K.D."/>
            <person name="Konstantinidis K.T."/>
            <person name="Eloe-Fadrosh E.A."/>
            <person name="Kyrpides N.C."/>
            <person name="Woyke T."/>
        </authorList>
    </citation>
    <scope>NUCLEOTIDE SEQUENCE</scope>
    <source>
        <strain evidence="2">GVMAG-M-3300025727-45</strain>
    </source>
</reference>
<dbReference type="EMBL" id="MN740315">
    <property type="protein sequence ID" value="QHT99779.1"/>
    <property type="molecule type" value="Genomic_DNA"/>
</dbReference>
<dbReference type="InterPro" id="IPR023214">
    <property type="entry name" value="HAD_sf"/>
</dbReference>
<evidence type="ECO:0000313" key="2">
    <source>
        <dbReference type="EMBL" id="QHT99779.1"/>
    </source>
</evidence>
<dbReference type="SUPFAM" id="SSF56784">
    <property type="entry name" value="HAD-like"/>
    <property type="match status" value="1"/>
</dbReference>
<sequence length="191" mass="22621">MFKKFHSCIVLDIDETLIHSTEKSLEDLSKIKPSSYDKCFKLDKQYYCVKFRPYLKEFLESAFKNFDHVAIWTAADRKYATKILNYILTPQQFNKLLFFYSRRDCVKDSQGYQNKPLEKLFNKYRCLNEKNTVIVDNASYITKLNKNMSINVPDFISSNSDIVLKNLITKYPVSSERSMKLFINRLSKIKK</sequence>
<dbReference type="PANTHER" id="PTHR12210">
    <property type="entry name" value="DULLARD PROTEIN PHOSPHATASE"/>
    <property type="match status" value="1"/>
</dbReference>
<evidence type="ECO:0000259" key="1">
    <source>
        <dbReference type="PROSITE" id="PS50969"/>
    </source>
</evidence>
<protein>
    <recommendedName>
        <fullName evidence="1">FCP1 homology domain-containing protein</fullName>
    </recommendedName>
</protein>
<organism evidence="2">
    <name type="scientific">viral metagenome</name>
    <dbReference type="NCBI Taxonomy" id="1070528"/>
    <lineage>
        <taxon>unclassified sequences</taxon>
        <taxon>metagenomes</taxon>
        <taxon>organismal metagenomes</taxon>
    </lineage>
</organism>
<dbReference type="AlphaFoldDB" id="A0A6C0J4J4"/>